<name>A0A1I3B7S0_9RHOB</name>
<evidence type="ECO:0000313" key="1">
    <source>
        <dbReference type="EMBL" id="SFH58272.1"/>
    </source>
</evidence>
<reference evidence="1 2" key="1">
    <citation type="submission" date="2016-10" db="EMBL/GenBank/DDBJ databases">
        <authorList>
            <person name="de Groot N.N."/>
        </authorList>
    </citation>
    <scope>NUCLEOTIDE SEQUENCE [LARGE SCALE GENOMIC DNA]</scope>
    <source>
        <strain evidence="1 2">DSM 8537</strain>
    </source>
</reference>
<organism evidence="1 2">
    <name type="scientific">Paracoccus aminovorans</name>
    <dbReference type="NCBI Taxonomy" id="34004"/>
    <lineage>
        <taxon>Bacteria</taxon>
        <taxon>Pseudomonadati</taxon>
        <taxon>Pseudomonadota</taxon>
        <taxon>Alphaproteobacteria</taxon>
        <taxon>Rhodobacterales</taxon>
        <taxon>Paracoccaceae</taxon>
        <taxon>Paracoccus</taxon>
    </lineage>
</organism>
<dbReference type="Proteomes" id="UP000183635">
    <property type="component" value="Unassembled WGS sequence"/>
</dbReference>
<dbReference type="Pfam" id="PF04365">
    <property type="entry name" value="BrnT_toxin"/>
    <property type="match status" value="1"/>
</dbReference>
<sequence>MRIEFDPAKDEINIAKHGVSLVRAAELEILAFIEDDRNDYGETRYRAWGLIDGKAHCLAFTDRNGTLRAISLRRAHKKEMDRYAPLESD</sequence>
<proteinExistence type="predicted"/>
<evidence type="ECO:0000313" key="2">
    <source>
        <dbReference type="Proteomes" id="UP000183635"/>
    </source>
</evidence>
<accession>A0A1I3B7S0</accession>
<gene>
    <name evidence="1" type="ORF">SAMN04488021_1204</name>
</gene>
<dbReference type="AlphaFoldDB" id="A0A1I3B7S0"/>
<dbReference type="EMBL" id="FOPU01000020">
    <property type="protein sequence ID" value="SFH58272.1"/>
    <property type="molecule type" value="Genomic_DNA"/>
</dbReference>
<dbReference type="STRING" id="34004.SAMN04488021_1204"/>
<dbReference type="InterPro" id="IPR007460">
    <property type="entry name" value="BrnT_toxin"/>
</dbReference>
<dbReference type="OrthoDB" id="839663at2"/>
<dbReference type="RefSeq" id="WP_074968343.1">
    <property type="nucleotide sequence ID" value="NZ_CBCRYP010000021.1"/>
</dbReference>
<dbReference type="InterPro" id="IPR038573">
    <property type="entry name" value="BrnT_sf"/>
</dbReference>
<dbReference type="Gene3D" id="3.10.450.530">
    <property type="entry name" value="Ribonuclease toxin, BrnT, of type II toxin-antitoxin system"/>
    <property type="match status" value="1"/>
</dbReference>
<protein>
    <submittedName>
        <fullName evidence="1">Uncharacterized protein</fullName>
    </submittedName>
</protein>
<keyword evidence="2" id="KW-1185">Reference proteome</keyword>